<dbReference type="PANTHER" id="PTHR30420:SF1">
    <property type="entry name" value="ARGININE N-SUCCINYLTRANSFERASE"/>
    <property type="match status" value="1"/>
</dbReference>
<dbReference type="InterPro" id="IPR007041">
    <property type="entry name" value="Arg_succinylTrfase_AstA/AruG"/>
</dbReference>
<name>A0A845BSE3_9NEIS</name>
<dbReference type="Proteomes" id="UP000467214">
    <property type="component" value="Unassembled WGS sequence"/>
</dbReference>
<comment type="caution">
    <text evidence="4">The sequence shown here is derived from an EMBL/GenBank/DDBJ whole genome shotgun (WGS) entry which is preliminary data.</text>
</comment>
<keyword evidence="3" id="KW-0012">Acyltransferase</keyword>
<organism evidence="4 5">
    <name type="scientific">Craterilacuibacter sinensis</name>
    <dbReference type="NCBI Taxonomy" id="2686017"/>
    <lineage>
        <taxon>Bacteria</taxon>
        <taxon>Pseudomonadati</taxon>
        <taxon>Pseudomonadota</taxon>
        <taxon>Betaproteobacteria</taxon>
        <taxon>Neisseriales</taxon>
        <taxon>Neisseriaceae</taxon>
        <taxon>Craterilacuibacter</taxon>
    </lineage>
</organism>
<gene>
    <name evidence="4" type="ORF">GQF02_15210</name>
</gene>
<dbReference type="AlphaFoldDB" id="A0A845BSE3"/>
<accession>A0A845BSE3</accession>
<dbReference type="PANTHER" id="PTHR30420">
    <property type="entry name" value="N-SUCCINYLARGININE DIHYDROLASE"/>
    <property type="match status" value="1"/>
</dbReference>
<proteinExistence type="predicted"/>
<evidence type="ECO:0000256" key="3">
    <source>
        <dbReference type="ARBA" id="ARBA00023315"/>
    </source>
</evidence>
<dbReference type="InterPro" id="IPR016181">
    <property type="entry name" value="Acyl_CoA_acyltransferase"/>
</dbReference>
<reference evidence="4 5" key="1">
    <citation type="submission" date="2019-12" db="EMBL/GenBank/DDBJ databases">
        <title>Neisseriaceae gen. nov. sp. Genome sequencing and assembly.</title>
        <authorList>
            <person name="Liu Z."/>
            <person name="Li A."/>
        </authorList>
    </citation>
    <scope>NUCLEOTIDE SEQUENCE [LARGE SCALE GENOMIC DNA]</scope>
    <source>
        <strain evidence="4 5">B2N2-7</strain>
    </source>
</reference>
<evidence type="ECO:0000313" key="5">
    <source>
        <dbReference type="Proteomes" id="UP000467214"/>
    </source>
</evidence>
<evidence type="ECO:0000313" key="4">
    <source>
        <dbReference type="EMBL" id="MXR38320.1"/>
    </source>
</evidence>
<dbReference type="SUPFAM" id="SSF55729">
    <property type="entry name" value="Acyl-CoA N-acyltransferases (Nat)"/>
    <property type="match status" value="1"/>
</dbReference>
<keyword evidence="5" id="KW-1185">Reference proteome</keyword>
<dbReference type="NCBIfam" id="TIGR03243">
    <property type="entry name" value="arg_catab_AOST"/>
    <property type="match status" value="1"/>
</dbReference>
<dbReference type="GO" id="GO:0008791">
    <property type="term" value="F:arginine N-succinyltransferase activity"/>
    <property type="evidence" value="ECO:0007669"/>
    <property type="project" value="InterPro"/>
</dbReference>
<dbReference type="EMBL" id="WSSB01000020">
    <property type="protein sequence ID" value="MXR38320.1"/>
    <property type="molecule type" value="Genomic_DNA"/>
</dbReference>
<keyword evidence="1" id="KW-0056">Arginine metabolism</keyword>
<dbReference type="Pfam" id="PF04958">
    <property type="entry name" value="AstA"/>
    <property type="match status" value="1"/>
</dbReference>
<evidence type="ECO:0000256" key="1">
    <source>
        <dbReference type="ARBA" id="ARBA00022503"/>
    </source>
</evidence>
<dbReference type="GO" id="GO:0006527">
    <property type="term" value="P:L-arginine catabolic process"/>
    <property type="evidence" value="ECO:0007669"/>
    <property type="project" value="InterPro"/>
</dbReference>
<evidence type="ECO:0000256" key="2">
    <source>
        <dbReference type="ARBA" id="ARBA00022679"/>
    </source>
</evidence>
<dbReference type="RefSeq" id="WP_160798275.1">
    <property type="nucleotide sequence ID" value="NZ_WSSB01000020.1"/>
</dbReference>
<protein>
    <submittedName>
        <fullName evidence="4">Arginine N-succinyltransferase</fullName>
    </submittedName>
</protein>
<sequence length="330" mass="35653">MRVRSIRREDLPALMALAADCGIGLTTLPHHEEVLARRIEASLRSGPASEHRSWLFVLEQDGELIGVSGLEGAIGLKEPSYYYRQGLTVRMARDAGIDRRLPTLTLGNDLTGASALCSLFLAPAWRSMGRGALLSRSRLMFIADFPELFAPQLTAEIRGINDASGVSPFWNGLGRQFFRVEFARADYLRGTGACAAIAALMPQQTVFTDMLPPAARAAIGQVHPDSMGAVRLLNEEGLHASGYIDLFDGGPVLRGEIPQLRTVSQSRVLALCVGEVRSGTRFMLSNRCAENFVVLVADAELVDGGLRISAATLAQLQLDAHDSVRALALN</sequence>
<dbReference type="Gene3D" id="3.40.630.30">
    <property type="match status" value="1"/>
</dbReference>
<keyword evidence="2 4" id="KW-0808">Transferase</keyword>